<dbReference type="HOGENOM" id="CLU_1752698_0_0_1"/>
<reference evidence="2" key="1">
    <citation type="submission" date="2015-04" db="UniProtKB">
        <authorList>
            <consortium name="EnsemblPlants"/>
        </authorList>
    </citation>
    <scope>IDENTIFICATION</scope>
</reference>
<feature type="region of interest" description="Disordered" evidence="1">
    <location>
        <begin position="1"/>
        <end position="39"/>
    </location>
</feature>
<name>A0A0E0LYU4_ORYPU</name>
<evidence type="ECO:0000313" key="2">
    <source>
        <dbReference type="EnsemblPlants" id="OPUNC09G02010.1"/>
    </source>
</evidence>
<organism evidence="2">
    <name type="scientific">Oryza punctata</name>
    <name type="common">Red rice</name>
    <dbReference type="NCBI Taxonomy" id="4537"/>
    <lineage>
        <taxon>Eukaryota</taxon>
        <taxon>Viridiplantae</taxon>
        <taxon>Streptophyta</taxon>
        <taxon>Embryophyta</taxon>
        <taxon>Tracheophyta</taxon>
        <taxon>Spermatophyta</taxon>
        <taxon>Magnoliopsida</taxon>
        <taxon>Liliopsida</taxon>
        <taxon>Poales</taxon>
        <taxon>Poaceae</taxon>
        <taxon>BOP clade</taxon>
        <taxon>Oryzoideae</taxon>
        <taxon>Oryzeae</taxon>
        <taxon>Oryzinae</taxon>
        <taxon>Oryza</taxon>
    </lineage>
</organism>
<evidence type="ECO:0000256" key="1">
    <source>
        <dbReference type="SAM" id="MobiDB-lite"/>
    </source>
</evidence>
<dbReference type="Proteomes" id="UP000026962">
    <property type="component" value="Chromosome 9"/>
</dbReference>
<dbReference type="Gramene" id="OPUNC09G02010.1">
    <property type="protein sequence ID" value="OPUNC09G02010.1"/>
    <property type="gene ID" value="OPUNC09G02010"/>
</dbReference>
<proteinExistence type="predicted"/>
<protein>
    <submittedName>
        <fullName evidence="2">Uncharacterized protein</fullName>
    </submittedName>
</protein>
<keyword evidence="3" id="KW-1185">Reference proteome</keyword>
<dbReference type="EnsemblPlants" id="OPUNC09G02010.1">
    <property type="protein sequence ID" value="OPUNC09G02010.1"/>
    <property type="gene ID" value="OPUNC09G02010"/>
</dbReference>
<sequence>MQSHKQNRSQSQNIQEQVPTTSASIPPSPRQTITFKPPPIHEATNDACYGYGIQGWTKAYDRLIIKNHGALWFKPKKRKTTTLAPEDINNMVMADAEFSLMGTKKLLSLYSLPKFESDEYEGVSSHNDESEAILEGFLEKELEFKAFTE</sequence>
<reference evidence="2" key="2">
    <citation type="submission" date="2018-05" db="EMBL/GenBank/DDBJ databases">
        <title>OpunRS2 (Oryza punctata Reference Sequence Version 2).</title>
        <authorList>
            <person name="Zhang J."/>
            <person name="Kudrna D."/>
            <person name="Lee S."/>
            <person name="Talag J."/>
            <person name="Welchert J."/>
            <person name="Wing R.A."/>
        </authorList>
    </citation>
    <scope>NUCLEOTIDE SEQUENCE [LARGE SCALE GENOMIC DNA]</scope>
</reference>
<accession>A0A0E0LYU4</accession>
<dbReference type="AlphaFoldDB" id="A0A0E0LYU4"/>
<evidence type="ECO:0000313" key="3">
    <source>
        <dbReference type="Proteomes" id="UP000026962"/>
    </source>
</evidence>
<feature type="compositionally biased region" description="Polar residues" evidence="1">
    <location>
        <begin position="1"/>
        <end position="34"/>
    </location>
</feature>